<dbReference type="PANTHER" id="PTHR47366:SF1">
    <property type="entry name" value="TWO-ON-TWO HEMOGLOBIN-3"/>
    <property type="match status" value="1"/>
</dbReference>
<keyword evidence="1" id="KW-0813">Transport</keyword>
<dbReference type="GO" id="GO:0005344">
    <property type="term" value="F:oxygen carrier activity"/>
    <property type="evidence" value="ECO:0007669"/>
    <property type="project" value="InterPro"/>
</dbReference>
<evidence type="ECO:0000313" key="7">
    <source>
        <dbReference type="Proteomes" id="UP000640333"/>
    </source>
</evidence>
<dbReference type="GO" id="GO:0046872">
    <property type="term" value="F:metal ion binding"/>
    <property type="evidence" value="ECO:0007669"/>
    <property type="project" value="UniProtKB-KW"/>
</dbReference>
<evidence type="ECO:0000256" key="4">
    <source>
        <dbReference type="ARBA" id="ARBA00023004"/>
    </source>
</evidence>
<protein>
    <submittedName>
        <fullName evidence="6">Group II truncated hemoglobin</fullName>
    </submittedName>
</protein>
<dbReference type="AlphaFoldDB" id="A0A8J7K622"/>
<evidence type="ECO:0000256" key="1">
    <source>
        <dbReference type="ARBA" id="ARBA00022448"/>
    </source>
</evidence>
<evidence type="ECO:0000256" key="2">
    <source>
        <dbReference type="ARBA" id="ARBA00022617"/>
    </source>
</evidence>
<dbReference type="GO" id="GO:0020037">
    <property type="term" value="F:heme binding"/>
    <property type="evidence" value="ECO:0007669"/>
    <property type="project" value="InterPro"/>
</dbReference>
<dbReference type="InterPro" id="IPR009050">
    <property type="entry name" value="Globin-like_sf"/>
</dbReference>
<sequence>MMNTPYKLLGGEAGVRQLSQELYRVMSGSAEAKTIRDMHAEDLSGVSEKLFMFLSGWLGGPNLYLQKYGTICLSTPHSKYAIGPAERDQWLACMDGALDNIGASVELKEMLKEPMFHLADVMCNRD</sequence>
<comment type="similarity">
    <text evidence="5">Belongs to the truncated hemoglobin family. Group II subfamily.</text>
</comment>
<dbReference type="Pfam" id="PF01152">
    <property type="entry name" value="Bac_globin"/>
    <property type="match status" value="1"/>
</dbReference>
<proteinExistence type="inferred from homology"/>
<dbReference type="InterPro" id="IPR012292">
    <property type="entry name" value="Globin/Proto"/>
</dbReference>
<comment type="caution">
    <text evidence="6">The sequence shown here is derived from an EMBL/GenBank/DDBJ whole genome shotgun (WGS) entry which is preliminary data.</text>
</comment>
<gene>
    <name evidence="6" type="ORF">IOQ59_11180</name>
</gene>
<accession>A0A8J7K622</accession>
<dbReference type="Proteomes" id="UP000640333">
    <property type="component" value="Unassembled WGS sequence"/>
</dbReference>
<name>A0A8J7K622_9GAMM</name>
<reference evidence="6" key="1">
    <citation type="submission" date="2020-10" db="EMBL/GenBank/DDBJ databases">
        <title>Bacterium isolated from coastal waters sediment.</title>
        <authorList>
            <person name="Chen R.-J."/>
            <person name="Lu D.-C."/>
            <person name="Zhu K.-L."/>
            <person name="Du Z.-J."/>
        </authorList>
    </citation>
    <scope>NUCLEOTIDE SEQUENCE</scope>
    <source>
        <strain evidence="6">N1Y112</strain>
    </source>
</reference>
<dbReference type="Gene3D" id="1.10.490.10">
    <property type="entry name" value="Globins"/>
    <property type="match status" value="1"/>
</dbReference>
<evidence type="ECO:0000256" key="3">
    <source>
        <dbReference type="ARBA" id="ARBA00022723"/>
    </source>
</evidence>
<keyword evidence="3" id="KW-0479">Metal-binding</keyword>
<keyword evidence="2" id="KW-0349">Heme</keyword>
<keyword evidence="4" id="KW-0408">Iron</keyword>
<dbReference type="PANTHER" id="PTHR47366">
    <property type="entry name" value="TWO-ON-TWO HEMOGLOBIN-3"/>
    <property type="match status" value="1"/>
</dbReference>
<keyword evidence="7" id="KW-1185">Reference proteome</keyword>
<organism evidence="6 7">
    <name type="scientific">Pontibacterium sinense</name>
    <dbReference type="NCBI Taxonomy" id="2781979"/>
    <lineage>
        <taxon>Bacteria</taxon>
        <taxon>Pseudomonadati</taxon>
        <taxon>Pseudomonadota</taxon>
        <taxon>Gammaproteobacteria</taxon>
        <taxon>Oceanospirillales</taxon>
        <taxon>Oceanospirillaceae</taxon>
        <taxon>Pontibacterium</taxon>
    </lineage>
</organism>
<dbReference type="GO" id="GO:0019825">
    <property type="term" value="F:oxygen binding"/>
    <property type="evidence" value="ECO:0007669"/>
    <property type="project" value="InterPro"/>
</dbReference>
<dbReference type="EMBL" id="JADEYS010000010">
    <property type="protein sequence ID" value="MBE9397820.1"/>
    <property type="molecule type" value="Genomic_DNA"/>
</dbReference>
<evidence type="ECO:0000313" key="6">
    <source>
        <dbReference type="EMBL" id="MBE9397820.1"/>
    </source>
</evidence>
<dbReference type="InterPro" id="IPR044203">
    <property type="entry name" value="GlbO/GLB3-like"/>
</dbReference>
<dbReference type="SUPFAM" id="SSF46458">
    <property type="entry name" value="Globin-like"/>
    <property type="match status" value="1"/>
</dbReference>
<dbReference type="CDD" id="cd14773">
    <property type="entry name" value="TrHb2_PhHbO-like_O"/>
    <property type="match status" value="1"/>
</dbReference>
<evidence type="ECO:0000256" key="5">
    <source>
        <dbReference type="ARBA" id="ARBA00034496"/>
    </source>
</evidence>
<dbReference type="InterPro" id="IPR001486">
    <property type="entry name" value="Hemoglobin_trunc"/>
</dbReference>